<feature type="compositionally biased region" description="Basic and acidic residues" evidence="1">
    <location>
        <begin position="27"/>
        <end position="51"/>
    </location>
</feature>
<accession>A0A645I7U4</accession>
<feature type="compositionally biased region" description="Basic and acidic residues" evidence="1">
    <location>
        <begin position="105"/>
        <end position="129"/>
    </location>
</feature>
<dbReference type="EMBL" id="VSSQ01107131">
    <property type="protein sequence ID" value="MPN46459.1"/>
    <property type="molecule type" value="Genomic_DNA"/>
</dbReference>
<organism evidence="2">
    <name type="scientific">bioreactor metagenome</name>
    <dbReference type="NCBI Taxonomy" id="1076179"/>
    <lineage>
        <taxon>unclassified sequences</taxon>
        <taxon>metagenomes</taxon>
        <taxon>ecological metagenomes</taxon>
    </lineage>
</organism>
<feature type="region of interest" description="Disordered" evidence="1">
    <location>
        <begin position="71"/>
        <end position="129"/>
    </location>
</feature>
<gene>
    <name evidence="2" type="ORF">SDC9_194045</name>
</gene>
<name>A0A645I7U4_9ZZZZ</name>
<sequence length="129" mass="14524">MLHPQVGQQAQPHRLMGHRIRARNHRLRGDDRGHGGQHHQRDARPRGRQIEEGVVDAVRVAQDHRTLAEVIDQQTAEHQPEPRLANGPGTEMPHVCVEGLGAGDGQHDRGHGHEGDARTLHPELDRIRW</sequence>
<feature type="region of interest" description="Disordered" evidence="1">
    <location>
        <begin position="24"/>
        <end position="51"/>
    </location>
</feature>
<evidence type="ECO:0000313" key="2">
    <source>
        <dbReference type="EMBL" id="MPN46459.1"/>
    </source>
</evidence>
<reference evidence="2" key="1">
    <citation type="submission" date="2019-08" db="EMBL/GenBank/DDBJ databases">
        <authorList>
            <person name="Kucharzyk K."/>
            <person name="Murdoch R.W."/>
            <person name="Higgins S."/>
            <person name="Loffler F."/>
        </authorList>
    </citation>
    <scope>NUCLEOTIDE SEQUENCE</scope>
</reference>
<evidence type="ECO:0000256" key="1">
    <source>
        <dbReference type="SAM" id="MobiDB-lite"/>
    </source>
</evidence>
<proteinExistence type="predicted"/>
<protein>
    <submittedName>
        <fullName evidence="2">Uncharacterized protein</fullName>
    </submittedName>
</protein>
<dbReference type="AlphaFoldDB" id="A0A645I7U4"/>
<comment type="caution">
    <text evidence="2">The sequence shown here is derived from an EMBL/GenBank/DDBJ whole genome shotgun (WGS) entry which is preliminary data.</text>
</comment>